<evidence type="ECO:0000313" key="2">
    <source>
        <dbReference type="Proteomes" id="UP000637578"/>
    </source>
</evidence>
<proteinExistence type="predicted"/>
<comment type="caution">
    <text evidence="1">The sequence shown here is derived from an EMBL/GenBank/DDBJ whole genome shotgun (WGS) entry which is preliminary data.</text>
</comment>
<reference evidence="1" key="2">
    <citation type="submission" date="2020-09" db="EMBL/GenBank/DDBJ databases">
        <authorList>
            <person name="Sun Q."/>
            <person name="Zhou Y."/>
        </authorList>
    </citation>
    <scope>NUCLEOTIDE SEQUENCE</scope>
    <source>
        <strain evidence="1">CGMCC 4.5737</strain>
    </source>
</reference>
<dbReference type="RefSeq" id="WP_189061156.1">
    <property type="nucleotide sequence ID" value="NZ_BMMK01000035.1"/>
</dbReference>
<accession>A0A8J3CJF3</accession>
<dbReference type="EMBL" id="BMMK01000035">
    <property type="protein sequence ID" value="GGM75785.1"/>
    <property type="molecule type" value="Genomic_DNA"/>
</dbReference>
<sequence length="82" mass="9670">MYRHRAECVDLAAARRVLEKANRRDAEALRRYLRTATVSRDHARAQALDLVHRHWSRLERIAEELMDRHRLSGSRLRRLAGG</sequence>
<protein>
    <submittedName>
        <fullName evidence="1">Uncharacterized protein</fullName>
    </submittedName>
</protein>
<gene>
    <name evidence="1" type="ORF">GCM10012275_53130</name>
</gene>
<keyword evidence="2" id="KW-1185">Reference proteome</keyword>
<dbReference type="GO" id="GO:0006508">
    <property type="term" value="P:proteolysis"/>
    <property type="evidence" value="ECO:0007669"/>
    <property type="project" value="InterPro"/>
</dbReference>
<dbReference type="Gene3D" id="1.20.58.760">
    <property type="entry name" value="Peptidase M41"/>
    <property type="match status" value="1"/>
</dbReference>
<reference evidence="1" key="1">
    <citation type="journal article" date="2014" name="Int. J. Syst. Evol. Microbiol.">
        <title>Complete genome sequence of Corynebacterium casei LMG S-19264T (=DSM 44701T), isolated from a smear-ripened cheese.</title>
        <authorList>
            <consortium name="US DOE Joint Genome Institute (JGI-PGF)"/>
            <person name="Walter F."/>
            <person name="Albersmeier A."/>
            <person name="Kalinowski J."/>
            <person name="Ruckert C."/>
        </authorList>
    </citation>
    <scope>NUCLEOTIDE SEQUENCE</scope>
    <source>
        <strain evidence="1">CGMCC 4.5737</strain>
    </source>
</reference>
<dbReference type="GO" id="GO:0004222">
    <property type="term" value="F:metalloendopeptidase activity"/>
    <property type="evidence" value="ECO:0007669"/>
    <property type="project" value="InterPro"/>
</dbReference>
<organism evidence="1 2">
    <name type="scientific">Longimycelium tulufanense</name>
    <dbReference type="NCBI Taxonomy" id="907463"/>
    <lineage>
        <taxon>Bacteria</taxon>
        <taxon>Bacillati</taxon>
        <taxon>Actinomycetota</taxon>
        <taxon>Actinomycetes</taxon>
        <taxon>Pseudonocardiales</taxon>
        <taxon>Pseudonocardiaceae</taxon>
        <taxon>Longimycelium</taxon>
    </lineage>
</organism>
<dbReference type="InterPro" id="IPR037219">
    <property type="entry name" value="Peptidase_M41-like"/>
</dbReference>
<dbReference type="GO" id="GO:0004176">
    <property type="term" value="F:ATP-dependent peptidase activity"/>
    <property type="evidence" value="ECO:0007669"/>
    <property type="project" value="InterPro"/>
</dbReference>
<name>A0A8J3CJF3_9PSEU</name>
<dbReference type="Proteomes" id="UP000637578">
    <property type="component" value="Unassembled WGS sequence"/>
</dbReference>
<dbReference type="GO" id="GO:0005524">
    <property type="term" value="F:ATP binding"/>
    <property type="evidence" value="ECO:0007669"/>
    <property type="project" value="InterPro"/>
</dbReference>
<dbReference type="AlphaFoldDB" id="A0A8J3CJF3"/>
<dbReference type="SUPFAM" id="SSF140990">
    <property type="entry name" value="FtsH protease domain-like"/>
    <property type="match status" value="1"/>
</dbReference>
<evidence type="ECO:0000313" key="1">
    <source>
        <dbReference type="EMBL" id="GGM75785.1"/>
    </source>
</evidence>